<organism evidence="3">
    <name type="scientific">Gongylonema pulchrum</name>
    <dbReference type="NCBI Taxonomy" id="637853"/>
    <lineage>
        <taxon>Eukaryota</taxon>
        <taxon>Metazoa</taxon>
        <taxon>Ecdysozoa</taxon>
        <taxon>Nematoda</taxon>
        <taxon>Chromadorea</taxon>
        <taxon>Rhabditida</taxon>
        <taxon>Spirurina</taxon>
        <taxon>Spiruromorpha</taxon>
        <taxon>Spiruroidea</taxon>
        <taxon>Gongylonematidae</taxon>
        <taxon>Gongylonema</taxon>
    </lineage>
</organism>
<gene>
    <name evidence="1" type="ORF">GPUH_LOCUS10053</name>
</gene>
<dbReference type="AlphaFoldDB" id="A0A183DMW4"/>
<evidence type="ECO:0000313" key="1">
    <source>
        <dbReference type="EMBL" id="VDK81288.1"/>
    </source>
</evidence>
<protein>
    <submittedName>
        <fullName evidence="1 3">Uncharacterized protein</fullName>
    </submittedName>
</protein>
<sequence>MNKYRVGGKQLLLKLAQPKYRAPKTPRYLQQQQAPACETVGYYAGTQVFLDTTEIDYHFFFVFAHHVFMIVRHARFSWILKKNRQKMIKNLCCF</sequence>
<proteinExistence type="predicted"/>
<dbReference type="WBParaSite" id="GPUH_0001006701-mRNA-1">
    <property type="protein sequence ID" value="GPUH_0001006701-mRNA-1"/>
    <property type="gene ID" value="GPUH_0001006701"/>
</dbReference>
<evidence type="ECO:0000313" key="3">
    <source>
        <dbReference type="WBParaSite" id="GPUH_0001006701-mRNA-1"/>
    </source>
</evidence>
<name>A0A183DMW4_9BILA</name>
<accession>A0A183DMW4</accession>
<keyword evidence="2" id="KW-1185">Reference proteome</keyword>
<dbReference type="OrthoDB" id="446113at2759"/>
<dbReference type="EMBL" id="UYRT01036038">
    <property type="protein sequence ID" value="VDK81288.1"/>
    <property type="molecule type" value="Genomic_DNA"/>
</dbReference>
<evidence type="ECO:0000313" key="2">
    <source>
        <dbReference type="Proteomes" id="UP000271098"/>
    </source>
</evidence>
<reference evidence="1 2" key="2">
    <citation type="submission" date="2018-11" db="EMBL/GenBank/DDBJ databases">
        <authorList>
            <consortium name="Pathogen Informatics"/>
        </authorList>
    </citation>
    <scope>NUCLEOTIDE SEQUENCE [LARGE SCALE GENOMIC DNA]</scope>
</reference>
<dbReference type="Proteomes" id="UP000271098">
    <property type="component" value="Unassembled WGS sequence"/>
</dbReference>
<reference evidence="3" key="1">
    <citation type="submission" date="2016-06" db="UniProtKB">
        <authorList>
            <consortium name="WormBaseParasite"/>
        </authorList>
    </citation>
    <scope>IDENTIFICATION</scope>
</reference>